<feature type="domain" description="ACT" evidence="9">
    <location>
        <begin position="232"/>
        <end position="311"/>
    </location>
</feature>
<dbReference type="RefSeq" id="XP_007675455.1">
    <property type="nucleotide sequence ID" value="XM_007677265.1"/>
</dbReference>
<dbReference type="SUPFAM" id="SSF55021">
    <property type="entry name" value="ACT-like"/>
    <property type="match status" value="1"/>
</dbReference>
<dbReference type="InterPro" id="IPR002912">
    <property type="entry name" value="ACT_dom"/>
</dbReference>
<dbReference type="CDD" id="cd04905">
    <property type="entry name" value="ACT_CM-PDT"/>
    <property type="match status" value="1"/>
</dbReference>
<dbReference type="Proteomes" id="UP000011761">
    <property type="component" value="Unassembled WGS sequence"/>
</dbReference>
<evidence type="ECO:0000256" key="6">
    <source>
        <dbReference type="ARBA" id="ARBA00023239"/>
    </source>
</evidence>
<dbReference type="GO" id="GO:0004664">
    <property type="term" value="F:prephenate dehydratase activity"/>
    <property type="evidence" value="ECO:0007669"/>
    <property type="project" value="UniProtKB-EC"/>
</dbReference>
<dbReference type="Gene3D" id="3.30.70.260">
    <property type="match status" value="1"/>
</dbReference>
<dbReference type="Pfam" id="PF01842">
    <property type="entry name" value="ACT"/>
    <property type="match status" value="1"/>
</dbReference>
<evidence type="ECO:0000313" key="11">
    <source>
        <dbReference type="Proteomes" id="UP000011761"/>
    </source>
</evidence>
<dbReference type="STRING" id="717646.M2NDB3"/>
<gene>
    <name evidence="10" type="ORF">BAUCODRAFT_68711</name>
</gene>
<keyword evidence="3" id="KW-0028">Amino-acid biosynthesis</keyword>
<evidence type="ECO:0000256" key="2">
    <source>
        <dbReference type="ARBA" id="ARBA00013147"/>
    </source>
</evidence>
<dbReference type="Pfam" id="PF00800">
    <property type="entry name" value="PDT"/>
    <property type="match status" value="1"/>
</dbReference>
<comment type="catalytic activity">
    <reaction evidence="7">
        <text>prephenate + H(+) = 3-phenylpyruvate + CO2 + H2O</text>
        <dbReference type="Rhea" id="RHEA:21648"/>
        <dbReference type="ChEBI" id="CHEBI:15377"/>
        <dbReference type="ChEBI" id="CHEBI:15378"/>
        <dbReference type="ChEBI" id="CHEBI:16526"/>
        <dbReference type="ChEBI" id="CHEBI:18005"/>
        <dbReference type="ChEBI" id="CHEBI:29934"/>
        <dbReference type="EC" id="4.2.1.51"/>
    </reaction>
</comment>
<dbReference type="GeneID" id="19116459"/>
<dbReference type="InterPro" id="IPR008242">
    <property type="entry name" value="Chor_mutase/pphenate_deHydtase"/>
</dbReference>
<keyword evidence="11" id="KW-1185">Reference proteome</keyword>
<dbReference type="InterPro" id="IPR045865">
    <property type="entry name" value="ACT-like_dom_sf"/>
</dbReference>
<feature type="domain" description="Prephenate dehydratase" evidence="8">
    <location>
        <begin position="7"/>
        <end position="207"/>
    </location>
</feature>
<sequence>MATTEDVVAFLGPKASYTHQATLTRFPDSKYTVKPQTTIEDIFAAVQNGTASHGVVPFENSSNGSVVFTLDLFADLNGRYPDILVCGEVYLPVHHCLLGQATPTKVMPTPNQPRVRPQHDIKHIKQLYSHPQAWGQCKIFLSAYLKGVERQDVSSTSKAAELVAHDTKGTCAAISSKIAADLNGLDVLAEGIEDNEGNTTRFFVIRRRDALFDGTNAQVGEGTREEHCKTLVSFTVDHGAPGALADCLATFKRHDLNLTSINTRPSGEAAWHYVFFVELVGRKLPDGEGGAVNDALLELTTVAKGWRWLGSWVDELRA</sequence>
<dbReference type="CDD" id="cd13532">
    <property type="entry name" value="PBP2_PDT_like"/>
    <property type="match status" value="1"/>
</dbReference>
<dbReference type="OMA" id="PLMIYRE"/>
<dbReference type="PROSITE" id="PS51671">
    <property type="entry name" value="ACT"/>
    <property type="match status" value="1"/>
</dbReference>
<dbReference type="FunFam" id="3.40.190.10:FF:000228">
    <property type="entry name" value="Chorismate mutase/prephenate dehydratase"/>
    <property type="match status" value="1"/>
</dbReference>
<dbReference type="PIRSF" id="PIRSF001500">
    <property type="entry name" value="Chor_mut_pdt_Ppr"/>
    <property type="match status" value="1"/>
</dbReference>
<dbReference type="SUPFAM" id="SSF53850">
    <property type="entry name" value="Periplasmic binding protein-like II"/>
    <property type="match status" value="1"/>
</dbReference>
<evidence type="ECO:0000256" key="5">
    <source>
        <dbReference type="ARBA" id="ARBA00023222"/>
    </source>
</evidence>
<keyword evidence="6" id="KW-0456">Lyase</keyword>
<organism evidence="10 11">
    <name type="scientific">Baudoinia panamericana (strain UAMH 10762)</name>
    <name type="common">Angels' share fungus</name>
    <name type="synonym">Baudoinia compniacensis (strain UAMH 10762)</name>
    <dbReference type="NCBI Taxonomy" id="717646"/>
    <lineage>
        <taxon>Eukaryota</taxon>
        <taxon>Fungi</taxon>
        <taxon>Dikarya</taxon>
        <taxon>Ascomycota</taxon>
        <taxon>Pezizomycotina</taxon>
        <taxon>Dothideomycetes</taxon>
        <taxon>Dothideomycetidae</taxon>
        <taxon>Mycosphaerellales</taxon>
        <taxon>Teratosphaeriaceae</taxon>
        <taxon>Baudoinia</taxon>
    </lineage>
</organism>
<dbReference type="AlphaFoldDB" id="M2NDB3"/>
<dbReference type="KEGG" id="bcom:BAUCODRAFT_68711"/>
<protein>
    <recommendedName>
        <fullName evidence="2">prephenate dehydratase</fullName>
        <ecNumber evidence="2">4.2.1.51</ecNumber>
    </recommendedName>
</protein>
<dbReference type="GO" id="GO:0009094">
    <property type="term" value="P:L-phenylalanine biosynthetic process"/>
    <property type="evidence" value="ECO:0007669"/>
    <property type="project" value="UniProtKB-UniPathway"/>
</dbReference>
<dbReference type="OrthoDB" id="983542at2759"/>
<evidence type="ECO:0000256" key="7">
    <source>
        <dbReference type="ARBA" id="ARBA00047848"/>
    </source>
</evidence>
<reference evidence="10 11" key="1">
    <citation type="journal article" date="2012" name="PLoS Pathog.">
        <title>Diverse lifestyles and strategies of plant pathogenesis encoded in the genomes of eighteen Dothideomycetes fungi.</title>
        <authorList>
            <person name="Ohm R.A."/>
            <person name="Feau N."/>
            <person name="Henrissat B."/>
            <person name="Schoch C.L."/>
            <person name="Horwitz B.A."/>
            <person name="Barry K.W."/>
            <person name="Condon B.J."/>
            <person name="Copeland A.C."/>
            <person name="Dhillon B."/>
            <person name="Glaser F."/>
            <person name="Hesse C.N."/>
            <person name="Kosti I."/>
            <person name="LaButti K."/>
            <person name="Lindquist E.A."/>
            <person name="Lucas S."/>
            <person name="Salamov A.A."/>
            <person name="Bradshaw R.E."/>
            <person name="Ciuffetti L."/>
            <person name="Hamelin R.C."/>
            <person name="Kema G.H.J."/>
            <person name="Lawrence C."/>
            <person name="Scott J.A."/>
            <person name="Spatafora J.W."/>
            <person name="Turgeon B.G."/>
            <person name="de Wit P.J.G.M."/>
            <person name="Zhong S."/>
            <person name="Goodwin S.B."/>
            <person name="Grigoriev I.V."/>
        </authorList>
    </citation>
    <scope>NUCLEOTIDE SEQUENCE [LARGE SCALE GENOMIC DNA]</scope>
    <source>
        <strain evidence="10 11">UAMH 10762</strain>
    </source>
</reference>
<proteinExistence type="predicted"/>
<evidence type="ECO:0000256" key="4">
    <source>
        <dbReference type="ARBA" id="ARBA00023141"/>
    </source>
</evidence>
<dbReference type="PANTHER" id="PTHR21022">
    <property type="entry name" value="PREPHENATE DEHYDRATASE P PROTEIN"/>
    <property type="match status" value="1"/>
</dbReference>
<evidence type="ECO:0000313" key="10">
    <source>
        <dbReference type="EMBL" id="EMC96910.1"/>
    </source>
</evidence>
<dbReference type="Gene3D" id="3.40.190.10">
    <property type="entry name" value="Periplasmic binding protein-like II"/>
    <property type="match status" value="2"/>
</dbReference>
<dbReference type="eggNOG" id="KOG2797">
    <property type="taxonomic scope" value="Eukaryota"/>
</dbReference>
<dbReference type="PROSITE" id="PS51171">
    <property type="entry name" value="PREPHENATE_DEHYDR_3"/>
    <property type="match status" value="1"/>
</dbReference>
<name>M2NDB3_BAUPA</name>
<dbReference type="UniPathway" id="UPA00121">
    <property type="reaction ID" value="UER00345"/>
</dbReference>
<dbReference type="GO" id="GO:0005737">
    <property type="term" value="C:cytoplasm"/>
    <property type="evidence" value="ECO:0007669"/>
    <property type="project" value="TreeGrafter"/>
</dbReference>
<evidence type="ECO:0000259" key="9">
    <source>
        <dbReference type="PROSITE" id="PS51671"/>
    </source>
</evidence>
<dbReference type="HOGENOM" id="CLU_035008_5_1_1"/>
<evidence type="ECO:0000259" key="8">
    <source>
        <dbReference type="PROSITE" id="PS51171"/>
    </source>
</evidence>
<keyword evidence="4" id="KW-0057">Aromatic amino acid biosynthesis</keyword>
<evidence type="ECO:0000256" key="3">
    <source>
        <dbReference type="ARBA" id="ARBA00022605"/>
    </source>
</evidence>
<comment type="pathway">
    <text evidence="1">Amino-acid biosynthesis; L-phenylalanine biosynthesis; phenylpyruvate from prephenate: step 1/1.</text>
</comment>
<keyword evidence="5" id="KW-0584">Phenylalanine biosynthesis</keyword>
<dbReference type="EMBL" id="KB445554">
    <property type="protein sequence ID" value="EMC96910.1"/>
    <property type="molecule type" value="Genomic_DNA"/>
</dbReference>
<dbReference type="FunFam" id="3.40.190.10:FF:000034">
    <property type="entry name" value="Chorismate mutase/prephenate dehydratase"/>
    <property type="match status" value="1"/>
</dbReference>
<dbReference type="InterPro" id="IPR001086">
    <property type="entry name" value="Preph_deHydtase"/>
</dbReference>
<dbReference type="PANTHER" id="PTHR21022:SF19">
    <property type="entry name" value="PREPHENATE DEHYDRATASE-RELATED"/>
    <property type="match status" value="1"/>
</dbReference>
<accession>M2NDB3</accession>
<dbReference type="EC" id="4.2.1.51" evidence="2"/>
<evidence type="ECO:0000256" key="1">
    <source>
        <dbReference type="ARBA" id="ARBA00004741"/>
    </source>
</evidence>